<gene>
    <name evidence="2" type="ORF">GWI33_018963</name>
</gene>
<evidence type="ECO:0000313" key="3">
    <source>
        <dbReference type="Proteomes" id="UP000625711"/>
    </source>
</evidence>
<evidence type="ECO:0000256" key="1">
    <source>
        <dbReference type="SAM" id="MobiDB-lite"/>
    </source>
</evidence>
<dbReference type="AlphaFoldDB" id="A0A834M0X9"/>
<organism evidence="2 3">
    <name type="scientific">Rhynchophorus ferrugineus</name>
    <name type="common">Red palm weevil</name>
    <name type="synonym">Curculio ferrugineus</name>
    <dbReference type="NCBI Taxonomy" id="354439"/>
    <lineage>
        <taxon>Eukaryota</taxon>
        <taxon>Metazoa</taxon>
        <taxon>Ecdysozoa</taxon>
        <taxon>Arthropoda</taxon>
        <taxon>Hexapoda</taxon>
        <taxon>Insecta</taxon>
        <taxon>Pterygota</taxon>
        <taxon>Neoptera</taxon>
        <taxon>Endopterygota</taxon>
        <taxon>Coleoptera</taxon>
        <taxon>Polyphaga</taxon>
        <taxon>Cucujiformia</taxon>
        <taxon>Curculionidae</taxon>
        <taxon>Dryophthorinae</taxon>
        <taxon>Rhynchophorus</taxon>
    </lineage>
</organism>
<reference evidence="2" key="1">
    <citation type="submission" date="2020-08" db="EMBL/GenBank/DDBJ databases">
        <title>Genome sequencing and assembly of the red palm weevil Rhynchophorus ferrugineus.</title>
        <authorList>
            <person name="Dias G.B."/>
            <person name="Bergman C.M."/>
            <person name="Manee M."/>
        </authorList>
    </citation>
    <scope>NUCLEOTIDE SEQUENCE</scope>
    <source>
        <strain evidence="2">AA-2017</strain>
        <tissue evidence="2">Whole larva</tissue>
    </source>
</reference>
<keyword evidence="3" id="KW-1185">Reference proteome</keyword>
<feature type="compositionally biased region" description="Basic and acidic residues" evidence="1">
    <location>
        <begin position="7"/>
        <end position="23"/>
    </location>
</feature>
<sequence>MSQASVHDIKKIREGPESAEYGKRHAPNKTNHPPSRRQDRCSAAHAVHVLAEGNSAEREWPTSPEPTSPHPPGQADLGTVPKH</sequence>
<feature type="compositionally biased region" description="Pro residues" evidence="1">
    <location>
        <begin position="63"/>
        <end position="72"/>
    </location>
</feature>
<name>A0A834M0X9_RHYFE</name>
<dbReference type="EMBL" id="JAACXV010014381">
    <property type="protein sequence ID" value="KAF7267836.1"/>
    <property type="molecule type" value="Genomic_DNA"/>
</dbReference>
<dbReference type="Proteomes" id="UP000625711">
    <property type="component" value="Unassembled WGS sequence"/>
</dbReference>
<protein>
    <submittedName>
        <fullName evidence="2">Uncharacterized protein</fullName>
    </submittedName>
</protein>
<proteinExistence type="predicted"/>
<feature type="region of interest" description="Disordered" evidence="1">
    <location>
        <begin position="1"/>
        <end position="83"/>
    </location>
</feature>
<evidence type="ECO:0000313" key="2">
    <source>
        <dbReference type="EMBL" id="KAF7267836.1"/>
    </source>
</evidence>
<comment type="caution">
    <text evidence="2">The sequence shown here is derived from an EMBL/GenBank/DDBJ whole genome shotgun (WGS) entry which is preliminary data.</text>
</comment>
<accession>A0A834M0X9</accession>